<keyword evidence="2" id="KW-1133">Transmembrane helix</keyword>
<reference evidence="3 4" key="1">
    <citation type="submission" date="2020-06" db="EMBL/GenBank/DDBJ databases">
        <title>NJ-3-1, isolated from saline soil.</title>
        <authorList>
            <person name="Cui H.L."/>
            <person name="Shi X."/>
        </authorList>
    </citation>
    <scope>NUCLEOTIDE SEQUENCE [LARGE SCALE GENOMIC DNA]</scope>
    <source>
        <strain evidence="3 4">NJ-3-1</strain>
    </source>
</reference>
<dbReference type="OrthoDB" id="282430at2157"/>
<dbReference type="GeneID" id="56037383"/>
<evidence type="ECO:0000256" key="2">
    <source>
        <dbReference type="SAM" id="Phobius"/>
    </source>
</evidence>
<proteinExistence type="predicted"/>
<evidence type="ECO:0000256" key="1">
    <source>
        <dbReference type="SAM" id="MobiDB-lite"/>
    </source>
</evidence>
<keyword evidence="4" id="KW-1185">Reference proteome</keyword>
<keyword evidence="2" id="KW-0812">Transmembrane</keyword>
<keyword evidence="2" id="KW-0472">Membrane</keyword>
<feature type="compositionally biased region" description="Basic and acidic residues" evidence="1">
    <location>
        <begin position="108"/>
        <end position="126"/>
    </location>
</feature>
<dbReference type="InterPro" id="IPR055946">
    <property type="entry name" value="DUF7524"/>
</dbReference>
<sequence>MSSEPLRVVLNGDRLNAADAPATFAADGPFTVVLDNRGAAVHVHLRFRDRLAELTAVGETNHYVDDGETHRVRVEAADVPEPVSGRLDVITGHGTDGTGVDVTLSPREGPRGVDVDESLSRPRGSEAGDGTTGYGGSDAGERSIGTLGFDSTTLLVAAFAALALAVGVAAAATLGSTVVTLGLVAVVLAVAAATYVLLN</sequence>
<dbReference type="KEGG" id="halu:HUG12_07950"/>
<dbReference type="Proteomes" id="UP000509626">
    <property type="component" value="Chromosome"/>
</dbReference>
<feature type="transmembrane region" description="Helical" evidence="2">
    <location>
        <begin position="178"/>
        <end position="198"/>
    </location>
</feature>
<feature type="transmembrane region" description="Helical" evidence="2">
    <location>
        <begin position="152"/>
        <end position="172"/>
    </location>
</feature>
<feature type="region of interest" description="Disordered" evidence="1">
    <location>
        <begin position="97"/>
        <end position="137"/>
    </location>
</feature>
<evidence type="ECO:0000313" key="4">
    <source>
        <dbReference type="Proteomes" id="UP000509626"/>
    </source>
</evidence>
<name>A0A7D5QFX3_9EURY</name>
<protein>
    <submittedName>
        <fullName evidence="3">Uncharacterized protein</fullName>
    </submittedName>
</protein>
<dbReference type="AlphaFoldDB" id="A0A7D5QFX3"/>
<organism evidence="3 4">
    <name type="scientific">Halorarum salinum</name>
    <dbReference type="NCBI Taxonomy" id="2743089"/>
    <lineage>
        <taxon>Archaea</taxon>
        <taxon>Methanobacteriati</taxon>
        <taxon>Methanobacteriota</taxon>
        <taxon>Stenosarchaea group</taxon>
        <taxon>Halobacteria</taxon>
        <taxon>Halobacteriales</taxon>
        <taxon>Haloferacaceae</taxon>
        <taxon>Halorarum</taxon>
    </lineage>
</organism>
<dbReference type="EMBL" id="CP058579">
    <property type="protein sequence ID" value="QLG61662.1"/>
    <property type="molecule type" value="Genomic_DNA"/>
</dbReference>
<evidence type="ECO:0000313" key="3">
    <source>
        <dbReference type="EMBL" id="QLG61662.1"/>
    </source>
</evidence>
<accession>A0A7D5QFX3</accession>
<gene>
    <name evidence="3" type="ORF">HUG12_07950</name>
</gene>
<dbReference type="Pfam" id="PF24368">
    <property type="entry name" value="DUF7524"/>
    <property type="match status" value="1"/>
</dbReference>
<dbReference type="RefSeq" id="WP_179268247.1">
    <property type="nucleotide sequence ID" value="NZ_CP058579.1"/>
</dbReference>